<dbReference type="PANTHER" id="PTHR43619">
    <property type="entry name" value="S-ADENOSYL-L-METHIONINE-DEPENDENT METHYLTRANSFERASE YKTD-RELATED"/>
    <property type="match status" value="1"/>
</dbReference>
<dbReference type="AlphaFoldDB" id="A0A831SUI5"/>
<dbReference type="InterPro" id="IPR016874">
    <property type="entry name" value="TcmP-like"/>
</dbReference>
<dbReference type="GO" id="GO:0008168">
    <property type="term" value="F:methyltransferase activity"/>
    <property type="evidence" value="ECO:0007669"/>
    <property type="project" value="UniProtKB-KW"/>
</dbReference>
<evidence type="ECO:0000256" key="2">
    <source>
        <dbReference type="ARBA" id="ARBA00022679"/>
    </source>
</evidence>
<dbReference type="Gene3D" id="3.40.50.150">
    <property type="entry name" value="Vaccinia Virus protein VP39"/>
    <property type="match status" value="1"/>
</dbReference>
<keyword evidence="2" id="KW-0808">Transferase</keyword>
<dbReference type="GO" id="GO:0032259">
    <property type="term" value="P:methylation"/>
    <property type="evidence" value="ECO:0007669"/>
    <property type="project" value="UniProtKB-KW"/>
</dbReference>
<keyword evidence="1 3" id="KW-0489">Methyltransferase</keyword>
<dbReference type="EMBL" id="DSBW01000184">
    <property type="protein sequence ID" value="HED31700.1"/>
    <property type="molecule type" value="Genomic_DNA"/>
</dbReference>
<organism evidence="3">
    <name type="scientific">Prosthecochloris aestuarii</name>
    <dbReference type="NCBI Taxonomy" id="1102"/>
    <lineage>
        <taxon>Bacteria</taxon>
        <taxon>Pseudomonadati</taxon>
        <taxon>Chlorobiota</taxon>
        <taxon>Chlorobiia</taxon>
        <taxon>Chlorobiales</taxon>
        <taxon>Chlorobiaceae</taxon>
        <taxon>Prosthecochloris</taxon>
    </lineage>
</organism>
<dbReference type="Proteomes" id="UP000886335">
    <property type="component" value="Unassembled WGS sequence"/>
</dbReference>
<dbReference type="PANTHER" id="PTHR43619:SF2">
    <property type="entry name" value="S-ADENOSYL-L-METHIONINE-DEPENDENT METHYLTRANSFERASES SUPERFAMILY PROTEIN"/>
    <property type="match status" value="1"/>
</dbReference>
<dbReference type="Pfam" id="PF04072">
    <property type="entry name" value="LCM"/>
    <property type="match status" value="1"/>
</dbReference>
<comment type="caution">
    <text evidence="3">The sequence shown here is derived from an EMBL/GenBank/DDBJ whole genome shotgun (WGS) entry which is preliminary data.</text>
</comment>
<dbReference type="InterPro" id="IPR007213">
    <property type="entry name" value="Ppm1/Ppm2/Tcmp"/>
</dbReference>
<sequence length="279" mass="32279">MSVLPDVSMTAYMTLAARAGDAGLKKPLIHDRRAVELLSRLRLLLKGDVVGIEALRIPVALRRYIVLRADRYDRYSRDFLSMHPDGLVVSLGSGFDTRCFRVGIPLSSYIELDLPELVELKRRVTHDWPKYRMIGRSVIGPGWIEEVRSEQPRHVLFLAEGLFMYLPENEVKTLIRRLSGAFRSSSLVFEVVHRRYTRGMWKRLVDGMIHHVMGNVNSSSYESGIESSSDIESWAEGIRVEEEWCYLQDPRLRPRVLQLLQYIDYFARVQWTIVASLNR</sequence>
<dbReference type="PIRSF" id="PIRSF028177">
    <property type="entry name" value="Polyketide_synth_Omtfrase_TcmP"/>
    <property type="match status" value="1"/>
</dbReference>
<evidence type="ECO:0000256" key="1">
    <source>
        <dbReference type="ARBA" id="ARBA00022603"/>
    </source>
</evidence>
<gene>
    <name evidence="3" type="ORF">ENN50_08520</name>
</gene>
<accession>A0A831SUI5</accession>
<name>A0A831SUI5_PROAE</name>
<evidence type="ECO:0000313" key="3">
    <source>
        <dbReference type="EMBL" id="HED31700.1"/>
    </source>
</evidence>
<reference evidence="3" key="1">
    <citation type="journal article" date="2020" name="mSystems">
        <title>Genome- and Community-Level Interaction Insights into Carbon Utilization and Element Cycling Functions of Hydrothermarchaeota in Hydrothermal Sediment.</title>
        <authorList>
            <person name="Zhou Z."/>
            <person name="Liu Y."/>
            <person name="Xu W."/>
            <person name="Pan J."/>
            <person name="Luo Z.H."/>
            <person name="Li M."/>
        </authorList>
    </citation>
    <scope>NUCLEOTIDE SEQUENCE [LARGE SCALE GENOMIC DNA]</scope>
    <source>
        <strain evidence="3">SpSt-1181</strain>
    </source>
</reference>
<dbReference type="InterPro" id="IPR029063">
    <property type="entry name" value="SAM-dependent_MTases_sf"/>
</dbReference>
<dbReference type="SUPFAM" id="SSF53335">
    <property type="entry name" value="S-adenosyl-L-methionine-dependent methyltransferases"/>
    <property type="match status" value="1"/>
</dbReference>
<protein>
    <submittedName>
        <fullName evidence="3">Class I SAM-dependent methyltransferase</fullName>
    </submittedName>
</protein>
<proteinExistence type="predicted"/>